<dbReference type="RefSeq" id="WP_118957217.1">
    <property type="nucleotide sequence ID" value="NZ_QHCR01000007.1"/>
</dbReference>
<dbReference type="InterPro" id="IPR007484">
    <property type="entry name" value="Peptidase_M28"/>
</dbReference>
<feature type="chain" id="PRO_5045738160" evidence="1">
    <location>
        <begin position="19"/>
        <end position="307"/>
    </location>
</feature>
<dbReference type="InterPro" id="IPR045175">
    <property type="entry name" value="M28_fam"/>
</dbReference>
<dbReference type="PANTHER" id="PTHR12147">
    <property type="entry name" value="METALLOPEPTIDASE M28 FAMILY MEMBER"/>
    <property type="match status" value="1"/>
</dbReference>
<sequence length="307" mass="35277">MKQIYALILLLISVPGYAENRNSKVEIIENHIKNIIKGGDFRNFYSEKNLRNSMYYIESQFALNKIESKRQSYKVNGTEYHNILASVGPKNSEKIIIGAHYDVAGEQQGADDNASGVAGLLEIARILKQNENKLKYNFELVAFTLEEPPYFRTENMGSYVHAKSLSDKKEKVKFMISLEMIGYFSDEKNSQKYPNFLMGLKYPSKGNFIAGIGNSREEKLLEEMADTFKKENKIPFEYFSTDISVPGIDFSDHLNYWKFGFSAIMITDTAFLRNKNYHKSSDTINTLQFDKIKFVIDGLVLFLMNLE</sequence>
<evidence type="ECO:0000313" key="3">
    <source>
        <dbReference type="EMBL" id="RHX78775.1"/>
    </source>
</evidence>
<dbReference type="PANTHER" id="PTHR12147:SF26">
    <property type="entry name" value="PEPTIDASE M28 DOMAIN-CONTAINING PROTEIN"/>
    <property type="match status" value="1"/>
</dbReference>
<dbReference type="Pfam" id="PF04389">
    <property type="entry name" value="Peptidase_M28"/>
    <property type="match status" value="1"/>
</dbReference>
<proteinExistence type="predicted"/>
<keyword evidence="1" id="KW-0732">Signal</keyword>
<protein>
    <submittedName>
        <fullName evidence="3">Peptidase M28</fullName>
    </submittedName>
</protein>
<evidence type="ECO:0000256" key="1">
    <source>
        <dbReference type="SAM" id="SignalP"/>
    </source>
</evidence>
<keyword evidence="4" id="KW-1185">Reference proteome</keyword>
<accession>A0ABX9M0E9</accession>
<dbReference type="Proteomes" id="UP000285569">
    <property type="component" value="Unassembled WGS sequence"/>
</dbReference>
<feature type="domain" description="Peptidase M28" evidence="2">
    <location>
        <begin position="82"/>
        <end position="293"/>
    </location>
</feature>
<evidence type="ECO:0000313" key="4">
    <source>
        <dbReference type="Proteomes" id="UP000285569"/>
    </source>
</evidence>
<reference evidence="4" key="1">
    <citation type="submission" date="2018-05" db="EMBL/GenBank/DDBJ databases">
        <title>Leptospira yasudae sp. nov. and Leptospira stimsonii sp. nov., two pathogenic species of the genus Leptospira isolated from environmental sources.</title>
        <authorList>
            <person name="Casanovas-Massana A."/>
            <person name="Hamond C."/>
            <person name="Santos L.A."/>
            <person name="Hacker K.P."/>
            <person name="Balassiano I."/>
            <person name="Medeiros M.A."/>
            <person name="Reis M.G."/>
            <person name="Ko A.I."/>
            <person name="Wunder E.A."/>
        </authorList>
    </citation>
    <scope>NUCLEOTIDE SEQUENCE [LARGE SCALE GENOMIC DNA]</scope>
    <source>
        <strain evidence="4">B21</strain>
    </source>
</reference>
<dbReference type="SUPFAM" id="SSF53187">
    <property type="entry name" value="Zn-dependent exopeptidases"/>
    <property type="match status" value="1"/>
</dbReference>
<dbReference type="EMBL" id="QHCR01000007">
    <property type="protein sequence ID" value="RHX78775.1"/>
    <property type="molecule type" value="Genomic_DNA"/>
</dbReference>
<comment type="caution">
    <text evidence="3">The sequence shown here is derived from an EMBL/GenBank/DDBJ whole genome shotgun (WGS) entry which is preliminary data.</text>
</comment>
<evidence type="ECO:0000259" key="2">
    <source>
        <dbReference type="Pfam" id="PF04389"/>
    </source>
</evidence>
<reference evidence="3 4" key="2">
    <citation type="journal article" date="2020" name="Int. J. Syst. Evol. Microbiol.">
        <title>Leptospira yasudae sp. nov. and Leptospira stimsonii sp. nov., two new species of the pathogenic group isolated from environmental sources.</title>
        <authorList>
            <person name="Casanovas-Massana A."/>
            <person name="Hamond C."/>
            <person name="Santos L.A."/>
            <person name="de Oliveira D."/>
            <person name="Hacker K.P."/>
            <person name="Balassiano I."/>
            <person name="Costa F."/>
            <person name="Medeiros M.A."/>
            <person name="Reis M.G."/>
            <person name="Ko A.I."/>
            <person name="Wunder E.A."/>
        </authorList>
    </citation>
    <scope>NUCLEOTIDE SEQUENCE [LARGE SCALE GENOMIC DNA]</scope>
    <source>
        <strain evidence="3 4">B21</strain>
    </source>
</reference>
<dbReference type="Gene3D" id="3.40.630.10">
    <property type="entry name" value="Zn peptidases"/>
    <property type="match status" value="1"/>
</dbReference>
<name>A0ABX9M0E9_9LEPT</name>
<organism evidence="3 4">
    <name type="scientific">Leptospira yasudae</name>
    <dbReference type="NCBI Taxonomy" id="2202201"/>
    <lineage>
        <taxon>Bacteria</taxon>
        <taxon>Pseudomonadati</taxon>
        <taxon>Spirochaetota</taxon>
        <taxon>Spirochaetia</taxon>
        <taxon>Leptospirales</taxon>
        <taxon>Leptospiraceae</taxon>
        <taxon>Leptospira</taxon>
    </lineage>
</organism>
<gene>
    <name evidence="3" type="ORF">DLM77_17090</name>
</gene>
<feature type="signal peptide" evidence="1">
    <location>
        <begin position="1"/>
        <end position="18"/>
    </location>
</feature>